<dbReference type="GO" id="GO:0046921">
    <property type="term" value="F:alpha-(1-&gt;6)-fucosyltransferase activity"/>
    <property type="evidence" value="ECO:0007669"/>
    <property type="project" value="TreeGrafter"/>
</dbReference>
<reference evidence="5" key="1">
    <citation type="submission" date="2016-01" db="EMBL/GenBank/DDBJ databases">
        <title>Reference transcriptome for the parasite Schistocephalus solidus: insights into the molecular evolution of parasitism.</title>
        <authorList>
            <person name="Hebert F.O."/>
            <person name="Grambauer S."/>
            <person name="Barber I."/>
            <person name="Landry C.R."/>
            <person name="Aubin-Horth N."/>
        </authorList>
    </citation>
    <scope>NUCLEOTIDE SEQUENCE</scope>
</reference>
<dbReference type="PANTHER" id="PTHR13132:SF29">
    <property type="entry name" value="ALPHA-(1,6)-FUCOSYLTRANSFERASE"/>
    <property type="match status" value="1"/>
</dbReference>
<protein>
    <submittedName>
        <fullName evidence="5">Alpha-(1,6)-fucosyltransferase</fullName>
    </submittedName>
</protein>
<accession>A0A0X3P6M4</accession>
<dbReference type="InterPro" id="IPR027350">
    <property type="entry name" value="GT23_dom"/>
</dbReference>
<feature type="region of interest" description="Important for donor substrate binding" evidence="3">
    <location>
        <begin position="311"/>
        <end position="312"/>
    </location>
</feature>
<dbReference type="EMBL" id="GEEE01015807">
    <property type="protein sequence ID" value="JAP47418.1"/>
    <property type="molecule type" value="Transcribed_RNA"/>
</dbReference>
<dbReference type="AlphaFoldDB" id="A0A0X3P6M4"/>
<evidence type="ECO:0000256" key="3">
    <source>
        <dbReference type="PROSITE-ProRule" id="PRU00992"/>
    </source>
</evidence>
<evidence type="ECO:0000313" key="5">
    <source>
        <dbReference type="EMBL" id="JAP47418.1"/>
    </source>
</evidence>
<gene>
    <name evidence="5" type="primary">FUT8</name>
    <name evidence="5" type="ORF">TR104660</name>
</gene>
<feature type="domain" description="GT23" evidence="4">
    <location>
        <begin position="154"/>
        <end position="462"/>
    </location>
</feature>
<dbReference type="PROSITE" id="PS51659">
    <property type="entry name" value="GT23"/>
    <property type="match status" value="1"/>
</dbReference>
<name>A0A0X3P6M4_SCHSO</name>
<keyword evidence="1 3" id="KW-0328">Glycosyltransferase</keyword>
<dbReference type="CDD" id="cd11300">
    <property type="entry name" value="Fut8_like"/>
    <property type="match status" value="1"/>
</dbReference>
<sequence length="534" mass="60911">MSVRRKLWIFLLTLWLLLIIIILLSSSSRYTTDSIQLKSKLLPPGGRISPEEIVKTRHAIGTDNRHKLFRQARHITREIWRLAKSQLSGSHVTASEKLSPEDLVDWFSRMSLLLETKLAGASRVDGQAKELVTQLDILAQTVQQRILNLQNPLDCRKARYLIATPKDSCGFGCRAHHWIYCFSVAFALNRTLYMSRREELEEFLPITKCVPENSPAEPFTTGDRNSQYLHCPIIDIVHSDLRPPALPRDLASALERLHGAPFPWFAGQLLQYLFRLKEGEFKRALEANISSLRTEFPKTGYRQPVVGIHVRRTDKVGTEAQFHGLAEYMVHAERFFKQKELERQIANADNYWTGDVHAPVSKIAPLNRRIFLATDDPSVFEDAKNQFPEYEFIGNRDRAASASVETRNSRNAILGIITDIIMLANTDFLSCTFSSQVCRLAYELMQTQHRYLGDASGQFESLDDLYYFGGQQLLPWKAIIPDAKRGIGLGDEYKLHGNHWDGFAKAERIGEEKGSQLLPAFMFDQQIVLLPNQP</sequence>
<dbReference type="Gene3D" id="3.40.50.11350">
    <property type="match status" value="1"/>
</dbReference>
<organism evidence="5">
    <name type="scientific">Schistocephalus solidus</name>
    <name type="common">Tapeworm</name>
    <dbReference type="NCBI Taxonomy" id="70667"/>
    <lineage>
        <taxon>Eukaryota</taxon>
        <taxon>Metazoa</taxon>
        <taxon>Spiralia</taxon>
        <taxon>Lophotrochozoa</taxon>
        <taxon>Platyhelminthes</taxon>
        <taxon>Cestoda</taxon>
        <taxon>Eucestoda</taxon>
        <taxon>Diphyllobothriidea</taxon>
        <taxon>Diphyllobothriidae</taxon>
        <taxon>Schistocephalus</taxon>
    </lineage>
</organism>
<evidence type="ECO:0000256" key="1">
    <source>
        <dbReference type="ARBA" id="ARBA00022676"/>
    </source>
</evidence>
<comment type="similarity">
    <text evidence="3">Belongs to the glycosyltransferase 23 family.</text>
</comment>
<proteinExistence type="inferred from homology"/>
<dbReference type="GO" id="GO:0006487">
    <property type="term" value="P:protein N-linked glycosylation"/>
    <property type="evidence" value="ECO:0007669"/>
    <property type="project" value="TreeGrafter"/>
</dbReference>
<dbReference type="InterPro" id="IPR045573">
    <property type="entry name" value="Fut8_N_cat"/>
</dbReference>
<evidence type="ECO:0000256" key="2">
    <source>
        <dbReference type="ARBA" id="ARBA00022679"/>
    </source>
</evidence>
<evidence type="ECO:0000259" key="4">
    <source>
        <dbReference type="PROSITE" id="PS51659"/>
    </source>
</evidence>
<dbReference type="Pfam" id="PF19745">
    <property type="entry name" value="FUT8_N_cat"/>
    <property type="match status" value="1"/>
</dbReference>
<dbReference type="PANTHER" id="PTHR13132">
    <property type="entry name" value="ALPHA- 1,6 -FUCOSYLTRANSFERASE"/>
    <property type="match status" value="1"/>
</dbReference>
<keyword evidence="2 3" id="KW-0808">Transferase</keyword>